<dbReference type="EC" id="2.4.2.-" evidence="4"/>
<evidence type="ECO:0000256" key="2">
    <source>
        <dbReference type="ARBA" id="ARBA00022679"/>
    </source>
</evidence>
<dbReference type="AlphaFoldDB" id="A0A8J2H8C3"/>
<feature type="domain" description="PARP catalytic" evidence="5">
    <location>
        <begin position="189"/>
        <end position="418"/>
    </location>
</feature>
<dbReference type="OrthoDB" id="429950at2759"/>
<evidence type="ECO:0000256" key="4">
    <source>
        <dbReference type="RuleBase" id="RU362114"/>
    </source>
</evidence>
<dbReference type="GO" id="GO:0070212">
    <property type="term" value="P:protein poly-ADP-ribosylation"/>
    <property type="evidence" value="ECO:0007669"/>
    <property type="project" value="TreeGrafter"/>
</dbReference>
<proteinExistence type="predicted"/>
<evidence type="ECO:0000313" key="6">
    <source>
        <dbReference type="EMBL" id="CAG5084457.1"/>
    </source>
</evidence>
<feature type="domain" description="PARP catalytic" evidence="5">
    <location>
        <begin position="1008"/>
        <end position="1234"/>
    </location>
</feature>
<protein>
    <recommendedName>
        <fullName evidence="4">Poly [ADP-ribose] polymerase</fullName>
        <shortName evidence="4">PARP</shortName>
        <ecNumber evidence="4">2.4.2.-</ecNumber>
    </recommendedName>
</protein>
<dbReference type="Proteomes" id="UP000786811">
    <property type="component" value="Unassembled WGS sequence"/>
</dbReference>
<dbReference type="Pfam" id="PF00644">
    <property type="entry name" value="PARP"/>
    <property type="match status" value="3"/>
</dbReference>
<dbReference type="InterPro" id="IPR012317">
    <property type="entry name" value="Poly(ADP-ribose)pol_cat_dom"/>
</dbReference>
<comment type="caution">
    <text evidence="6">The sequence shown here is derived from an EMBL/GenBank/DDBJ whole genome shotgun (WGS) entry which is preliminary data.</text>
</comment>
<dbReference type="GO" id="GO:1990404">
    <property type="term" value="F:NAD+-protein mono-ADP-ribosyltransferase activity"/>
    <property type="evidence" value="ECO:0007669"/>
    <property type="project" value="TreeGrafter"/>
</dbReference>
<gene>
    <name evidence="6" type="ORF">HICCMSTLAB_LOCUS4109</name>
</gene>
<dbReference type="SUPFAM" id="SSF56399">
    <property type="entry name" value="ADP-ribosylation"/>
    <property type="match status" value="3"/>
</dbReference>
<keyword evidence="3 4" id="KW-0520">NAD</keyword>
<feature type="domain" description="PARP catalytic" evidence="5">
    <location>
        <begin position="597"/>
        <end position="829"/>
    </location>
</feature>
<dbReference type="PANTHER" id="PTHR10459">
    <property type="entry name" value="DNA LIGASE"/>
    <property type="match status" value="1"/>
</dbReference>
<keyword evidence="7" id="KW-1185">Reference proteome</keyword>
<evidence type="ECO:0000259" key="5">
    <source>
        <dbReference type="PROSITE" id="PS51059"/>
    </source>
</evidence>
<accession>A0A8J2H8C3</accession>
<reference evidence="6" key="1">
    <citation type="submission" date="2021-04" db="EMBL/GenBank/DDBJ databases">
        <authorList>
            <person name="Chebbi M.A.C M."/>
        </authorList>
    </citation>
    <scope>NUCLEOTIDE SEQUENCE</scope>
</reference>
<dbReference type="GO" id="GO:0003950">
    <property type="term" value="F:NAD+ poly-ADP-ribosyltransferase activity"/>
    <property type="evidence" value="ECO:0007669"/>
    <property type="project" value="UniProtKB-UniRule"/>
</dbReference>
<organism evidence="6 7">
    <name type="scientific">Cotesia congregata</name>
    <name type="common">Parasitoid wasp</name>
    <name type="synonym">Apanteles congregatus</name>
    <dbReference type="NCBI Taxonomy" id="51543"/>
    <lineage>
        <taxon>Eukaryota</taxon>
        <taxon>Metazoa</taxon>
        <taxon>Ecdysozoa</taxon>
        <taxon>Arthropoda</taxon>
        <taxon>Hexapoda</taxon>
        <taxon>Insecta</taxon>
        <taxon>Pterygota</taxon>
        <taxon>Neoptera</taxon>
        <taxon>Endopterygota</taxon>
        <taxon>Hymenoptera</taxon>
        <taxon>Apocrita</taxon>
        <taxon>Ichneumonoidea</taxon>
        <taxon>Braconidae</taxon>
        <taxon>Microgastrinae</taxon>
        <taxon>Cotesia</taxon>
    </lineage>
</organism>
<evidence type="ECO:0000313" key="7">
    <source>
        <dbReference type="Proteomes" id="UP000786811"/>
    </source>
</evidence>
<evidence type="ECO:0000256" key="3">
    <source>
        <dbReference type="ARBA" id="ARBA00023027"/>
    </source>
</evidence>
<keyword evidence="1 4" id="KW-0328">Glycosyltransferase</keyword>
<dbReference type="GO" id="GO:0006302">
    <property type="term" value="P:double-strand break repair"/>
    <property type="evidence" value="ECO:0007669"/>
    <property type="project" value="TreeGrafter"/>
</dbReference>
<name>A0A8J2H8C3_COTCN</name>
<evidence type="ECO:0000256" key="1">
    <source>
        <dbReference type="ARBA" id="ARBA00022676"/>
    </source>
</evidence>
<keyword evidence="2 4" id="KW-0808">Transferase</keyword>
<dbReference type="PANTHER" id="PTHR10459:SF117">
    <property type="entry name" value="POLY [ADP-RIBOSE] POLYMERASE TANKYRASE"/>
    <property type="match status" value="1"/>
</dbReference>
<dbReference type="Gene3D" id="3.90.228.10">
    <property type="match status" value="3"/>
</dbReference>
<sequence length="1234" mass="143315">MSLEEKINNYLDLRPHPDTKNSYIYSKDQKKYSMLFIRDSSDGLVVHYYRVQVFFNAQTYDLMLQRDSGTFEAPNNYKELKSLGEKCTSMFDIEVSPEKVNLKFACLEERYCKHKQRLPVRFVLKIIFDLDIIEKVLEFYDVDSNNSLLLGVPQGAVLSVATKRNLIKTSLQKSVYNRLVDRKTNQVVNMIEIFYQQLKTKIDVLDKNTERFELIRSCIQNTHSAYHSQYEIEVRDVFVVKKFADREKFKGNLGNKKLLWHGTRSSNIASILKNGFKLDAPVAGKSATPMFGTGIYFTNTVSKAANYCGAGDQTRVQRGVLLLCEVALGNMMVCNKGQNYLKLPKGKDSVYAKGQLAPHKNYKQKILYNVEFSYGPLVEVPLRKRTSLKHDEYVVFDPSQVKIRYLMCAEIKAINDYLDCYQDESLKFSTIYADKKTGKKYTRTFFKNLPGGKKFYYRVQLLSKKNNEFVLQRDSGTLNVPNNFKELKQNLPFHTCVKIFNISVFRKNVDLKFSCLEKRDDRYKKRLPVRHLLRNILDLTIVKKVLQFYNIDKVKMNSLQGINDSSVEAIKFQLIDSLLKKNTYCQLVSCKNNQAISLLDVFYKKLNTKIDVLDKSTDRWKLIETCVKNTHSNHHNDYSIKINEIFVVKRWEDRKGFLGKLGNKKLLWHGTRLSNVASILEKGFELDPNIAHKNYNLMFGKGIYFTNTVSKAANYCGTGTATRNKIGVLFLAEVALGKMKVTLEALPNLIQLPKEHHSVFAKGLLTPHRNFKQKVLYNVEFAYGQLLEIPSRNSTLKHDEFVVYNPKQIKIRTIKMSTDVSDIEKYLSSYQDNDLKFATLYENPKTQCKYTQTFIKNSSDRNKFYYRVQILCKKNTNEFFLEKDFGTLEVPNNVKEVNNLPLDVCMKMYKVYLLKSNVDLQFSCLEAKDEMYKKRLPVRNLLTTIMDLKMVKKVLRSYYIDKKKLNSFSLSHMGDMMSVDTRFQMIESLWKKNISCQLIDRETNQAISLLDVFYKQLHTKIDILDKNTERWKLIETCVKNTHSTHHSEYTIKVNEIFVLKRWEDSKRFKDNLGNKKLLWHGTRMDYVASILERGFEIEPNNVLQTTIPMFGKGIYFTNAVSKAANYCSKGSNTRCEQGVLFLCEVALGNMEITLNALPKFVDLPEGVNSVFGKGLMSPQKNIQETVLYNVQLAYGKLLEIPGIKSQLIHDEYVVYDPRQVKMRYLVFIDFEDKE</sequence>
<dbReference type="GO" id="GO:0005730">
    <property type="term" value="C:nucleolus"/>
    <property type="evidence" value="ECO:0007669"/>
    <property type="project" value="TreeGrafter"/>
</dbReference>
<dbReference type="PROSITE" id="PS51059">
    <property type="entry name" value="PARP_CATALYTIC"/>
    <property type="match status" value="3"/>
</dbReference>
<dbReference type="InterPro" id="IPR050800">
    <property type="entry name" value="ARTD/PARP"/>
</dbReference>
<dbReference type="EMBL" id="CAJNRD030001118">
    <property type="protein sequence ID" value="CAG5084457.1"/>
    <property type="molecule type" value="Genomic_DNA"/>
</dbReference>